<evidence type="ECO:0000259" key="1">
    <source>
        <dbReference type="PROSITE" id="PS50851"/>
    </source>
</evidence>
<comment type="caution">
    <text evidence="2">The sequence shown here is derived from an EMBL/GenBank/DDBJ whole genome shotgun (WGS) entry which is preliminary data.</text>
</comment>
<proteinExistence type="predicted"/>
<gene>
    <name evidence="2" type="ORF">HNQ52_000765</name>
</gene>
<dbReference type="Gene3D" id="2.30.30.40">
    <property type="entry name" value="SH3 Domains"/>
    <property type="match status" value="1"/>
</dbReference>
<dbReference type="Pfam" id="PF01584">
    <property type="entry name" value="CheW"/>
    <property type="match status" value="1"/>
</dbReference>
<dbReference type="EMBL" id="JACHHP010000001">
    <property type="protein sequence ID" value="MBB5207249.1"/>
    <property type="molecule type" value="Genomic_DNA"/>
</dbReference>
<organism evidence="2 3">
    <name type="scientific">Chiayiivirga flava</name>
    <dbReference type="NCBI Taxonomy" id="659595"/>
    <lineage>
        <taxon>Bacteria</taxon>
        <taxon>Pseudomonadati</taxon>
        <taxon>Pseudomonadota</taxon>
        <taxon>Gammaproteobacteria</taxon>
        <taxon>Lysobacterales</taxon>
        <taxon>Lysobacteraceae</taxon>
        <taxon>Chiayiivirga</taxon>
    </lineage>
</organism>
<name>A0A7W8FZI8_9GAMM</name>
<dbReference type="AlphaFoldDB" id="A0A7W8FZI8"/>
<dbReference type="PANTHER" id="PTHR22617">
    <property type="entry name" value="CHEMOTAXIS SENSOR HISTIDINE KINASE-RELATED"/>
    <property type="match status" value="1"/>
</dbReference>
<protein>
    <submittedName>
        <fullName evidence="2">Twitching motility protein PilI</fullName>
    </submittedName>
</protein>
<dbReference type="GO" id="GO:0005829">
    <property type="term" value="C:cytosol"/>
    <property type="evidence" value="ECO:0007669"/>
    <property type="project" value="TreeGrafter"/>
</dbReference>
<reference evidence="2 3" key="1">
    <citation type="submission" date="2020-08" db="EMBL/GenBank/DDBJ databases">
        <title>Genomic Encyclopedia of Type Strains, Phase IV (KMG-IV): sequencing the most valuable type-strain genomes for metagenomic binning, comparative biology and taxonomic classification.</title>
        <authorList>
            <person name="Goeker M."/>
        </authorList>
    </citation>
    <scope>NUCLEOTIDE SEQUENCE [LARGE SCALE GENOMIC DNA]</scope>
    <source>
        <strain evidence="2 3">DSM 24163</strain>
    </source>
</reference>
<sequence length="185" mass="20616">MSDQRSPFERTPFEVLADYERRSLDHVVGLPEQIDAPGLWRGIGFRLGTRHLAAGFSEVVEIVSLPGLTVVPGAEPWMLGVANIRSSLMPVVDLKQFLEGERTVLHEHMRALVVRQTGGNVAVLIDELFGQRNFVDEQRSEATGFDDGRYAAFVQQAYKLGDTVWGVFSMTRLTRTPEFRQAAAA</sequence>
<dbReference type="RefSeq" id="WP_183959767.1">
    <property type="nucleotide sequence ID" value="NZ_JACHHP010000001.1"/>
</dbReference>
<dbReference type="SMART" id="SM00260">
    <property type="entry name" value="CheW"/>
    <property type="match status" value="1"/>
</dbReference>
<dbReference type="InterPro" id="IPR039315">
    <property type="entry name" value="CheW"/>
</dbReference>
<dbReference type="InterPro" id="IPR002545">
    <property type="entry name" value="CheW-lke_dom"/>
</dbReference>
<feature type="domain" description="CheW-like" evidence="1">
    <location>
        <begin position="39"/>
        <end position="179"/>
    </location>
</feature>
<dbReference type="PROSITE" id="PS50851">
    <property type="entry name" value="CHEW"/>
    <property type="match status" value="1"/>
</dbReference>
<dbReference type="InterPro" id="IPR036061">
    <property type="entry name" value="CheW-like_dom_sf"/>
</dbReference>
<dbReference type="Gene3D" id="2.40.50.180">
    <property type="entry name" value="CheA-289, Domain 4"/>
    <property type="match status" value="1"/>
</dbReference>
<evidence type="ECO:0000313" key="3">
    <source>
        <dbReference type="Proteomes" id="UP000521199"/>
    </source>
</evidence>
<accession>A0A7W8FZI8</accession>
<dbReference type="PANTHER" id="PTHR22617:SF43">
    <property type="entry name" value="PROTEIN PILI"/>
    <property type="match status" value="1"/>
</dbReference>
<evidence type="ECO:0000313" key="2">
    <source>
        <dbReference type="EMBL" id="MBB5207249.1"/>
    </source>
</evidence>
<dbReference type="SUPFAM" id="SSF50341">
    <property type="entry name" value="CheW-like"/>
    <property type="match status" value="1"/>
</dbReference>
<dbReference type="GO" id="GO:0006935">
    <property type="term" value="P:chemotaxis"/>
    <property type="evidence" value="ECO:0007669"/>
    <property type="project" value="InterPro"/>
</dbReference>
<dbReference type="GO" id="GO:0007165">
    <property type="term" value="P:signal transduction"/>
    <property type="evidence" value="ECO:0007669"/>
    <property type="project" value="InterPro"/>
</dbReference>
<keyword evidence="3" id="KW-1185">Reference proteome</keyword>
<dbReference type="CDD" id="cd00588">
    <property type="entry name" value="CheW_like"/>
    <property type="match status" value="1"/>
</dbReference>
<dbReference type="Proteomes" id="UP000521199">
    <property type="component" value="Unassembled WGS sequence"/>
</dbReference>